<feature type="region of interest" description="Disordered" evidence="1">
    <location>
        <begin position="99"/>
        <end position="126"/>
    </location>
</feature>
<feature type="compositionally biased region" description="Basic and acidic residues" evidence="1">
    <location>
        <begin position="889"/>
        <end position="904"/>
    </location>
</feature>
<gene>
    <name evidence="2" type="ORF">H7J73_13930</name>
</gene>
<dbReference type="PRINTS" id="PR01217">
    <property type="entry name" value="PRICHEXTENSN"/>
</dbReference>
<feature type="compositionally biased region" description="Low complexity" evidence="1">
    <location>
        <begin position="601"/>
        <end position="623"/>
    </location>
</feature>
<dbReference type="RefSeq" id="WP_264068057.1">
    <property type="nucleotide sequence ID" value="NZ_JACKTY010000029.1"/>
</dbReference>
<proteinExistence type="predicted"/>
<sequence>MAPLIVDPAALDGAGASLVDVGKDIGLTLSTLSGTLSGCGSMCGNDPVGEAMGNAYDRSADALLKGMATARNGLVNLGDGVRMSAFNYSIAEAQSDVSGRAQPLPAPTANGKISASSAPSSVGAGDSAPAGWGWVAKYIGMIWPNGDSAKLRSAAGAWVAAGTQLLVTEASAAGPLGIVGTQQIPEGEMMGQMFPASLSAASQIMSATASLASTLTTYAGQIDATHAAIVDLLSRICDPMTGIKEIWDILTDEDEDEIKQIADDIKTVVDSFSAEASALATQISTEVSAVENVMSGLAPVADKVWDQFLHGTDVGRAINQVGQAFKGVGLEAGEIVGGLAEDAWKYNQIRALVDPKGFFGDLNKEVEGVAPLVGLGGEGAPGVLDLWKQVGKDVSHWDMWSTNPAEALGRTVTDVGSFFIPGGAEAKVANATKALENVADHLPGVADRVAGAVPEVKAPEIRPPTPEVPAPRPAEPVPAPAPRPGEPTPAPAPRPAEPSSLPPEAPRPTSPTESRPPAAPSTAPHEAPSTPAASGEGAPTPGGHGVPETAPAPTAGPSPGGHEVPVTSPSAGAAGAPKLPDLGGMASAAGSAGEGVPKLPDLGGMASSAGGAGDDLLPAGVGAHSAEAVDGAASHGHGPGGEGPGHGSGEGSGGLHSSGGDGPGMGGDGPGSGGDHTPPGDRDLSGPHDSSDPHDPHDPHDRNDSHDDQPGHGLTDELRDQILATEKGHRPDPSEYLSPDQIERHLERFDQGVTRFMVRDNLEQWGIGQTDGTSFVFPSAELDNLMSATGGDLRRIEESLGLPDGFFKEYDIVRVDIDDPRSYDLRVPSGNEAGANSQWLPGGFLPKGMPEAVIAGGDVPRSDYRVTELPGDGGSNGGSLTGETQTEGGAKRPDDNQPDDGAPK</sequence>
<feature type="compositionally biased region" description="Low complexity" evidence="1">
    <location>
        <begin position="547"/>
        <end position="561"/>
    </location>
</feature>
<feature type="compositionally biased region" description="Low complexity" evidence="1">
    <location>
        <begin position="510"/>
        <end position="524"/>
    </location>
</feature>
<evidence type="ECO:0000256" key="1">
    <source>
        <dbReference type="SAM" id="MobiDB-lite"/>
    </source>
</evidence>
<feature type="compositionally biased region" description="Low complexity" evidence="1">
    <location>
        <begin position="114"/>
        <end position="126"/>
    </location>
</feature>
<feature type="region of interest" description="Disordered" evidence="1">
    <location>
        <begin position="456"/>
        <end position="714"/>
    </location>
</feature>
<dbReference type="Proteomes" id="UP001526201">
    <property type="component" value="Unassembled WGS sequence"/>
</dbReference>
<name>A0ABT3CCB5_9MYCO</name>
<feature type="compositionally biased region" description="Pro residues" evidence="1">
    <location>
        <begin position="461"/>
        <end position="509"/>
    </location>
</feature>
<keyword evidence="3" id="KW-1185">Reference proteome</keyword>
<accession>A0ABT3CCB5</accession>
<dbReference type="EMBL" id="JACKTY010000029">
    <property type="protein sequence ID" value="MCV7227130.1"/>
    <property type="molecule type" value="Genomic_DNA"/>
</dbReference>
<protein>
    <submittedName>
        <fullName evidence="2">NAD(+)--arginine ADP-ribosyltransferase</fullName>
    </submittedName>
</protein>
<organism evidence="2 3">
    <name type="scientific">Mycolicibacterium komossense</name>
    <dbReference type="NCBI Taxonomy" id="1779"/>
    <lineage>
        <taxon>Bacteria</taxon>
        <taxon>Bacillati</taxon>
        <taxon>Actinomycetota</taxon>
        <taxon>Actinomycetes</taxon>
        <taxon>Mycobacteriales</taxon>
        <taxon>Mycobacteriaceae</taxon>
        <taxon>Mycolicibacterium</taxon>
    </lineage>
</organism>
<evidence type="ECO:0000313" key="3">
    <source>
        <dbReference type="Proteomes" id="UP001526201"/>
    </source>
</evidence>
<feature type="region of interest" description="Disordered" evidence="1">
    <location>
        <begin position="861"/>
        <end position="904"/>
    </location>
</feature>
<feature type="compositionally biased region" description="Basic and acidic residues" evidence="1">
    <location>
        <begin position="678"/>
        <end position="714"/>
    </location>
</feature>
<feature type="compositionally biased region" description="Gly residues" evidence="1">
    <location>
        <begin position="637"/>
        <end position="674"/>
    </location>
</feature>
<comment type="caution">
    <text evidence="2">The sequence shown here is derived from an EMBL/GenBank/DDBJ whole genome shotgun (WGS) entry which is preliminary data.</text>
</comment>
<evidence type="ECO:0000313" key="2">
    <source>
        <dbReference type="EMBL" id="MCV7227130.1"/>
    </source>
</evidence>
<feature type="compositionally biased region" description="Gly residues" evidence="1">
    <location>
        <begin position="871"/>
        <end position="880"/>
    </location>
</feature>
<reference evidence="2 3" key="1">
    <citation type="journal article" date="2022" name="BMC Genomics">
        <title>Comparative genome analysis of mycobacteria focusing on tRNA and non-coding RNA.</title>
        <authorList>
            <person name="Behra P.R.K."/>
            <person name="Pettersson B.M.F."/>
            <person name="Ramesh M."/>
            <person name="Das S."/>
            <person name="Dasgupta S."/>
            <person name="Kirsebom L.A."/>
        </authorList>
    </citation>
    <scope>NUCLEOTIDE SEQUENCE [LARGE SCALE GENOMIC DNA]</scope>
    <source>
        <strain evidence="2 3">DSM 44078</strain>
    </source>
</reference>